<protein>
    <recommendedName>
        <fullName evidence="1">JAB-N domain-containing protein</fullName>
    </recommendedName>
</protein>
<evidence type="ECO:0000313" key="3">
    <source>
        <dbReference type="Proteomes" id="UP000630887"/>
    </source>
</evidence>
<dbReference type="InterPro" id="IPR045476">
    <property type="entry name" value="FvmJAB_N"/>
</dbReference>
<reference evidence="2 3" key="1">
    <citation type="submission" date="2021-01" db="EMBL/GenBank/DDBJ databases">
        <title>Whole genome shotgun sequence of Catellatospora coxensis NBRC 107359.</title>
        <authorList>
            <person name="Komaki H."/>
            <person name="Tamura T."/>
        </authorList>
    </citation>
    <scope>NUCLEOTIDE SEQUENCE [LARGE SCALE GENOMIC DNA]</scope>
    <source>
        <strain evidence="2 3">NBRC 107359</strain>
    </source>
</reference>
<sequence length="340" mass="37436">MPWTDDESRLGVEVFRTDDYALIGRLDLHQVLIVVFESVLGIDLSAARFHLYLYAQPDDRDVPGPPSVVNLRSSHGFVRVHITIGDELVYRHTHSLREVVGVPLQAILSQVEPDERFWGYGVTGPGLDAISLVRPAPRAAGAVNMSIGRDRPPMFHIEPIPDPPPPTATPADLGVSEPLAAGADTDWVLLAPDVHEALSRTMPFSGEVEDGGFFVGRVYLDRDRPGRHLINITQAIPAERTGASFLQFTFTGESFLRINEMVSRSGSDLRLLGWYHSHLFAASDGFGLSSTDVDLHTRTFLRDWHVAGLLNISPGTRRLRFYARGGTGMVALPFLIAGDR</sequence>
<dbReference type="AlphaFoldDB" id="A0A8J3PDC6"/>
<dbReference type="Gene3D" id="3.40.140.10">
    <property type="entry name" value="Cytidine Deaminase, domain 2"/>
    <property type="match status" value="1"/>
</dbReference>
<dbReference type="EMBL" id="BONI01000106">
    <property type="protein sequence ID" value="GIG10931.1"/>
    <property type="molecule type" value="Genomic_DNA"/>
</dbReference>
<accession>A0A8J3PDC6</accession>
<evidence type="ECO:0000259" key="1">
    <source>
        <dbReference type="Pfam" id="PF20011"/>
    </source>
</evidence>
<proteinExistence type="predicted"/>
<keyword evidence="3" id="KW-1185">Reference proteome</keyword>
<dbReference type="Proteomes" id="UP000630887">
    <property type="component" value="Unassembled WGS sequence"/>
</dbReference>
<feature type="domain" description="JAB-N" evidence="1">
    <location>
        <begin position="12"/>
        <end position="168"/>
    </location>
</feature>
<name>A0A8J3PDC6_9ACTN</name>
<organism evidence="2 3">
    <name type="scientific">Catellatospora coxensis</name>
    <dbReference type="NCBI Taxonomy" id="310354"/>
    <lineage>
        <taxon>Bacteria</taxon>
        <taxon>Bacillati</taxon>
        <taxon>Actinomycetota</taxon>
        <taxon>Actinomycetes</taxon>
        <taxon>Micromonosporales</taxon>
        <taxon>Micromonosporaceae</taxon>
        <taxon>Catellatospora</taxon>
    </lineage>
</organism>
<dbReference type="Pfam" id="PF20011">
    <property type="entry name" value="fvmJAB_N"/>
    <property type="match status" value="1"/>
</dbReference>
<comment type="caution">
    <text evidence="2">The sequence shown here is derived from an EMBL/GenBank/DDBJ whole genome shotgun (WGS) entry which is preliminary data.</text>
</comment>
<gene>
    <name evidence="2" type="ORF">Cco03nite_76310</name>
</gene>
<evidence type="ECO:0000313" key="2">
    <source>
        <dbReference type="EMBL" id="GIG10931.1"/>
    </source>
</evidence>